<sequence>MAQGFCCSRMQGRLGRGASSCLQALTMDDSALGGFDGSCERNSELESLRGRIMADIEAKLSQKEESLWRQGQVEIRKLQTEQQQVTLCISKMQEQQAALNAENKEIRGALLEVTSKFEHVVNEMREVLRAFPQRRVGGHPSPSPSVASTSASEAARDEQHSFEQPSEQGSSMLLGTELSGVWSTERSRRQLQTPVTPTPVPMWHMRGPGEGLTELPCFDAEDLAGTADTGVFCTPPRATPGHEDPSRQLDAAMVAPPPPSSWHLPAVASPAPAVLSLASALPSASQTPVPPPGFKRLHLAEHIEREDGAALSSHAARPELIAVELAKEPGFVTLGMEVKQMDEFSLRIERIDEHGLVGRHNARQDAGHAKVQVGDRIVEANGIRHDPQRMLQECKARQRLALALLREPEDHGAAKAGKARDGLGPADGSEAEPPAGNSEDEAAAAADGTKAGSPALTRLRPEAMPFVPSAQKEAAPPPPGLEGYEAAPQDAEPATAEGRRGQGTCDDQEGVKRALFP</sequence>
<dbReference type="PROSITE" id="PS50106">
    <property type="entry name" value="PDZ"/>
    <property type="match status" value="1"/>
</dbReference>
<feature type="compositionally biased region" description="Basic and acidic residues" evidence="1">
    <location>
        <begin position="410"/>
        <end position="421"/>
    </location>
</feature>
<feature type="region of interest" description="Disordered" evidence="1">
    <location>
        <begin position="132"/>
        <end position="203"/>
    </location>
</feature>
<evidence type="ECO:0000259" key="2">
    <source>
        <dbReference type="PROSITE" id="PS50106"/>
    </source>
</evidence>
<feature type="compositionally biased region" description="Polar residues" evidence="1">
    <location>
        <begin position="162"/>
        <end position="173"/>
    </location>
</feature>
<evidence type="ECO:0000313" key="3">
    <source>
        <dbReference type="EMBL" id="CAE4618964.1"/>
    </source>
</evidence>
<feature type="compositionally biased region" description="Low complexity" evidence="1">
    <location>
        <begin position="144"/>
        <end position="153"/>
    </location>
</feature>
<gene>
    <name evidence="3" type="ORF">AMON00008_LOCUS37579</name>
</gene>
<feature type="region of interest" description="Disordered" evidence="1">
    <location>
        <begin position="410"/>
        <end position="517"/>
    </location>
</feature>
<feature type="domain" description="PDZ" evidence="2">
    <location>
        <begin position="322"/>
        <end position="386"/>
    </location>
</feature>
<dbReference type="InterPro" id="IPR001478">
    <property type="entry name" value="PDZ"/>
</dbReference>
<name>A0A7S4RLW1_9DINO</name>
<reference evidence="3" key="1">
    <citation type="submission" date="2021-01" db="EMBL/GenBank/DDBJ databases">
        <authorList>
            <person name="Corre E."/>
            <person name="Pelletier E."/>
            <person name="Niang G."/>
            <person name="Scheremetjew M."/>
            <person name="Finn R."/>
            <person name="Kale V."/>
            <person name="Holt S."/>
            <person name="Cochrane G."/>
            <person name="Meng A."/>
            <person name="Brown T."/>
            <person name="Cohen L."/>
        </authorList>
    </citation>
    <scope>NUCLEOTIDE SEQUENCE</scope>
    <source>
        <strain evidence="3">CCMP3105</strain>
    </source>
</reference>
<protein>
    <recommendedName>
        <fullName evidence="2">PDZ domain-containing protein</fullName>
    </recommendedName>
</protein>
<dbReference type="AlphaFoldDB" id="A0A7S4RLW1"/>
<organism evidence="3">
    <name type="scientific">Alexandrium monilatum</name>
    <dbReference type="NCBI Taxonomy" id="311494"/>
    <lineage>
        <taxon>Eukaryota</taxon>
        <taxon>Sar</taxon>
        <taxon>Alveolata</taxon>
        <taxon>Dinophyceae</taxon>
        <taxon>Gonyaulacales</taxon>
        <taxon>Pyrocystaceae</taxon>
        <taxon>Alexandrium</taxon>
    </lineage>
</organism>
<dbReference type="EMBL" id="HBNR01053532">
    <property type="protein sequence ID" value="CAE4618964.1"/>
    <property type="molecule type" value="Transcribed_RNA"/>
</dbReference>
<evidence type="ECO:0000256" key="1">
    <source>
        <dbReference type="SAM" id="MobiDB-lite"/>
    </source>
</evidence>
<proteinExistence type="predicted"/>
<accession>A0A7S4RLW1</accession>
<feature type="compositionally biased region" description="Low complexity" evidence="1">
    <location>
        <begin position="443"/>
        <end position="455"/>
    </location>
</feature>